<evidence type="ECO:0000256" key="1">
    <source>
        <dbReference type="ARBA" id="ARBA00005474"/>
    </source>
</evidence>
<evidence type="ECO:0000259" key="2">
    <source>
        <dbReference type="PROSITE" id="PS50891"/>
    </source>
</evidence>
<dbReference type="InterPro" id="IPR004883">
    <property type="entry name" value="LOB"/>
</dbReference>
<accession>A0ABD1U238</accession>
<comment type="similarity">
    <text evidence="1">Belongs to the LOB domain-containing protein family.</text>
</comment>
<dbReference type="EMBL" id="JBFOLK010000004">
    <property type="protein sequence ID" value="KAL2519066.1"/>
    <property type="molecule type" value="Genomic_DNA"/>
</dbReference>
<dbReference type="Proteomes" id="UP001604336">
    <property type="component" value="Unassembled WGS sequence"/>
</dbReference>
<dbReference type="PANTHER" id="PTHR31304">
    <property type="entry name" value="LOB DOMAIN-CONTAINING PROTEIN 38"/>
    <property type="match status" value="1"/>
</dbReference>
<dbReference type="Pfam" id="PF03195">
    <property type="entry name" value="LOB"/>
    <property type="match status" value="1"/>
</dbReference>
<dbReference type="AlphaFoldDB" id="A0ABD1U238"/>
<name>A0ABD1U238_9LAMI</name>
<reference evidence="4" key="1">
    <citation type="submission" date="2024-07" db="EMBL/GenBank/DDBJ databases">
        <title>Two chromosome-level genome assemblies of Korean endemic species Abeliophyllum distichum and Forsythia ovata (Oleaceae).</title>
        <authorList>
            <person name="Jang H."/>
        </authorList>
    </citation>
    <scope>NUCLEOTIDE SEQUENCE [LARGE SCALE GENOMIC DNA]</scope>
</reference>
<protein>
    <submittedName>
        <fullName evidence="3">LOB domain-containing protein 41</fullName>
    </submittedName>
</protein>
<dbReference type="PROSITE" id="PS50891">
    <property type="entry name" value="LOB"/>
    <property type="match status" value="1"/>
</dbReference>
<sequence>MSCNGCRVLRKGCSGDCTLRPCLQWIKSPESQANATLFLAKFYGRAGLVNLINSGPDNLRPEIFRSLLYEACGRIINPIYGSVGLMWSGNWHQCQEAVEAVLKGAPLMQVSSTDEASATQAHSIMPFQGCDIRHLSKNSATETIHRVRTRKRSARQMNNPLYSVAAAAEFMTESEDKFTITGWDCGEDYKDFVDELKRAPSHDSFSVETVEPSLLNPGTGIKPDPHPTENNEIGLELTLGFNPVVRNHPFTVIELSDSVV</sequence>
<keyword evidence="4" id="KW-1185">Reference proteome</keyword>
<evidence type="ECO:0000313" key="3">
    <source>
        <dbReference type="EMBL" id="KAL2519066.1"/>
    </source>
</evidence>
<evidence type="ECO:0000313" key="4">
    <source>
        <dbReference type="Proteomes" id="UP001604336"/>
    </source>
</evidence>
<proteinExistence type="inferred from homology"/>
<gene>
    <name evidence="3" type="ORF">Adt_15313</name>
</gene>
<comment type="caution">
    <text evidence="3">The sequence shown here is derived from an EMBL/GenBank/DDBJ whole genome shotgun (WGS) entry which is preliminary data.</text>
</comment>
<feature type="domain" description="LOB" evidence="2">
    <location>
        <begin position="1"/>
        <end position="107"/>
    </location>
</feature>
<organism evidence="3 4">
    <name type="scientific">Abeliophyllum distichum</name>
    <dbReference type="NCBI Taxonomy" id="126358"/>
    <lineage>
        <taxon>Eukaryota</taxon>
        <taxon>Viridiplantae</taxon>
        <taxon>Streptophyta</taxon>
        <taxon>Embryophyta</taxon>
        <taxon>Tracheophyta</taxon>
        <taxon>Spermatophyta</taxon>
        <taxon>Magnoliopsida</taxon>
        <taxon>eudicotyledons</taxon>
        <taxon>Gunneridae</taxon>
        <taxon>Pentapetalae</taxon>
        <taxon>asterids</taxon>
        <taxon>lamiids</taxon>
        <taxon>Lamiales</taxon>
        <taxon>Oleaceae</taxon>
        <taxon>Forsythieae</taxon>
        <taxon>Abeliophyllum</taxon>
    </lineage>
</organism>
<dbReference type="PANTHER" id="PTHR31304:SF73">
    <property type="entry name" value="OS01G0511000 PROTEIN"/>
    <property type="match status" value="1"/>
</dbReference>